<organism evidence="2 3">
    <name type="scientific">Rhizoctonia solani</name>
    <dbReference type="NCBI Taxonomy" id="456999"/>
    <lineage>
        <taxon>Eukaryota</taxon>
        <taxon>Fungi</taxon>
        <taxon>Dikarya</taxon>
        <taxon>Basidiomycota</taxon>
        <taxon>Agaricomycotina</taxon>
        <taxon>Agaricomycetes</taxon>
        <taxon>Cantharellales</taxon>
        <taxon>Ceratobasidiaceae</taxon>
        <taxon>Rhizoctonia</taxon>
    </lineage>
</organism>
<accession>A0A8H3H1R2</accession>
<comment type="caution">
    <text evidence="2">The sequence shown here is derived from an EMBL/GenBank/DDBJ whole genome shotgun (WGS) entry which is preliminary data.</text>
</comment>
<gene>
    <name evidence="2" type="ORF">RDB_LOCUS86219</name>
</gene>
<evidence type="ECO:0008006" key="4">
    <source>
        <dbReference type="Google" id="ProtNLM"/>
    </source>
</evidence>
<protein>
    <recommendedName>
        <fullName evidence="4">WAP domain-containing protein</fullName>
    </recommendedName>
</protein>
<feature type="signal peptide" evidence="1">
    <location>
        <begin position="1"/>
        <end position="20"/>
    </location>
</feature>
<sequence length="82" mass="8283">MKSFFALLAGFVLLAPAVLASPFPGGDGDGHGHPSPVCLPVDAQCGGDKGKCCDGFECKEKGGLKVQVCCKVEVPPKGGNGH</sequence>
<evidence type="ECO:0000313" key="3">
    <source>
        <dbReference type="Proteomes" id="UP000663853"/>
    </source>
</evidence>
<feature type="chain" id="PRO_5034946615" description="WAP domain-containing protein" evidence="1">
    <location>
        <begin position="21"/>
        <end position="82"/>
    </location>
</feature>
<evidence type="ECO:0000313" key="2">
    <source>
        <dbReference type="EMBL" id="CAE6479349.1"/>
    </source>
</evidence>
<dbReference type="Proteomes" id="UP000663853">
    <property type="component" value="Unassembled WGS sequence"/>
</dbReference>
<keyword evidence="1" id="KW-0732">Signal</keyword>
<reference evidence="2" key="1">
    <citation type="submission" date="2021-01" db="EMBL/GenBank/DDBJ databases">
        <authorList>
            <person name="Kaushik A."/>
        </authorList>
    </citation>
    <scope>NUCLEOTIDE SEQUENCE</scope>
    <source>
        <strain evidence="2">AG6-10EEA</strain>
    </source>
</reference>
<proteinExistence type="predicted"/>
<evidence type="ECO:0000256" key="1">
    <source>
        <dbReference type="SAM" id="SignalP"/>
    </source>
</evidence>
<dbReference type="EMBL" id="CAJMXA010002328">
    <property type="protein sequence ID" value="CAE6479349.1"/>
    <property type="molecule type" value="Genomic_DNA"/>
</dbReference>
<dbReference type="AlphaFoldDB" id="A0A8H3H1R2"/>
<name>A0A8H3H1R2_9AGAM</name>